<feature type="binding site" evidence="14">
    <location>
        <position position="19"/>
    </location>
    <ligand>
        <name>Mg(2+)</name>
        <dbReference type="ChEBI" id="CHEBI:18420"/>
        <label>2</label>
    </ligand>
</feature>
<dbReference type="InterPro" id="IPR027417">
    <property type="entry name" value="P-loop_NTPase"/>
</dbReference>
<keyword evidence="5 15" id="KW-0812">Transmembrane</keyword>
<comment type="subcellular location">
    <subcellularLocation>
        <location evidence="15">Cell inner membrane</location>
        <topology evidence="15">Multi-pass membrane protein</topology>
    </subcellularLocation>
    <subcellularLocation>
        <location evidence="1">Cell membrane</location>
        <topology evidence="1">Multi-pass membrane protein</topology>
    </subcellularLocation>
</comment>
<dbReference type="InterPro" id="IPR003373">
    <property type="entry name" value="Fe2_transport_prot-B"/>
</dbReference>
<dbReference type="AlphaFoldDB" id="A0AAU7FE82"/>
<keyword evidence="9" id="KW-0406">Ion transport</keyword>
<keyword evidence="7 15" id="KW-1133">Transmembrane helix</keyword>
<evidence type="ECO:0000256" key="9">
    <source>
        <dbReference type="ARBA" id="ARBA00023065"/>
    </source>
</evidence>
<feature type="transmembrane region" description="Helical" evidence="15">
    <location>
        <begin position="216"/>
        <end position="236"/>
    </location>
</feature>
<feature type="transmembrane region" description="Helical" evidence="15">
    <location>
        <begin position="386"/>
        <end position="406"/>
    </location>
</feature>
<sequence length="590" mass="64488">MKRIALVGMPNTGKSTLFNRLTGGTARVANWPGLTVELASSRILLGAQMVQVFDLPGIYDLTGGAEDEQVAQRFLSEAKLDAVVLVLNACQLDRQLALALQLKALGAPLIICLNMHDEAKRAGISIDVATLSTALGAPVQLLSAKYGQGLAESKKAIEGIFSQVAEQIDFNHIPHTNDSSILHAQEKQLFDRCVQQAPTLNESATARLDRFVLHPWLGLPLFVLMMLTLFQLTYAIGTPLQDLLEAGLTWFKDNALVPATASLPSFWQGVIISGLFDGVSTVLTFAPIIFLFFCLMSVIEDSGYFARAAFMMDGLMSRMGLDGRGFVMLMMGFGCNVPAIMGTRVIRDHKARLLTMLTIPFSLCSARLQIFLFLSGALFSPTHAPWVVLSLYLASILIAMFTAVLFKSKFKSSEPFALELPPYRLPLLTHIWRRGWGEARDFLRLATTMIVLGVVLVWLLTNFPNPQHSYAAIISDFLAPVLRPIGIESTLSIALIFGFVAKEVVLGALSVITGHEGAALATQLSHTLDPVSAYSFMLFSLIYIPCVSAIAAIKKESKSSLYTAFSMSWSLGLAWMVSFVFYQSARLLGF</sequence>
<organism evidence="17">
    <name type="scientific">Chitinibacter mangrovi</name>
    <dbReference type="NCBI Taxonomy" id="3153927"/>
    <lineage>
        <taxon>Bacteria</taxon>
        <taxon>Pseudomonadati</taxon>
        <taxon>Pseudomonadota</taxon>
        <taxon>Betaproteobacteria</taxon>
        <taxon>Neisseriales</taxon>
        <taxon>Chitinibacteraceae</taxon>
        <taxon>Chitinibacter</taxon>
    </lineage>
</organism>
<dbReference type="RefSeq" id="WP_348946060.1">
    <property type="nucleotide sequence ID" value="NZ_CP157355.1"/>
</dbReference>
<dbReference type="PRINTS" id="PR00326">
    <property type="entry name" value="GTP1OBG"/>
</dbReference>
<evidence type="ECO:0000256" key="14">
    <source>
        <dbReference type="PIRSR" id="PIRSR603373-2"/>
    </source>
</evidence>
<dbReference type="PANTHER" id="PTHR43185:SF1">
    <property type="entry name" value="FE(2+) TRANSPORTER FEOB"/>
    <property type="match status" value="1"/>
</dbReference>
<feature type="transmembrane region" description="Helical" evidence="15">
    <location>
        <begin position="442"/>
        <end position="461"/>
    </location>
</feature>
<feature type="binding site" evidence="13">
    <location>
        <begin position="33"/>
        <end position="37"/>
    </location>
    <ligand>
        <name>GTP</name>
        <dbReference type="ChEBI" id="CHEBI:37565"/>
        <label>1</label>
    </ligand>
</feature>
<dbReference type="InterPro" id="IPR011640">
    <property type="entry name" value="Fe2_transport_prot_B_C"/>
</dbReference>
<evidence type="ECO:0000256" key="6">
    <source>
        <dbReference type="ARBA" id="ARBA00022741"/>
    </source>
</evidence>
<feature type="transmembrane region" description="Helical" evidence="15">
    <location>
        <begin position="256"/>
        <end position="276"/>
    </location>
</feature>
<feature type="binding site" evidence="13">
    <location>
        <begin position="54"/>
        <end position="57"/>
    </location>
    <ligand>
        <name>GTP</name>
        <dbReference type="ChEBI" id="CHEBI:37565"/>
        <label>1</label>
    </ligand>
</feature>
<evidence type="ECO:0000256" key="4">
    <source>
        <dbReference type="ARBA" id="ARBA00022496"/>
    </source>
</evidence>
<gene>
    <name evidence="17" type="primary">feoB</name>
    <name evidence="17" type="ORF">ABHF33_05990</name>
</gene>
<feature type="binding site" evidence="14">
    <location>
        <position position="22"/>
    </location>
    <ligand>
        <name>Mg(2+)</name>
        <dbReference type="ChEBI" id="CHEBI:18420"/>
        <label>1</label>
    </ligand>
</feature>
<dbReference type="GO" id="GO:0005525">
    <property type="term" value="F:GTP binding"/>
    <property type="evidence" value="ECO:0007669"/>
    <property type="project" value="UniProtKB-KW"/>
</dbReference>
<evidence type="ECO:0000313" key="17">
    <source>
        <dbReference type="EMBL" id="XBM01818.1"/>
    </source>
</evidence>
<proteinExistence type="inferred from homology"/>
<dbReference type="InterPro" id="IPR011642">
    <property type="entry name" value="Gate_dom"/>
</dbReference>
<feature type="transmembrane region" description="Helical" evidence="15">
    <location>
        <begin position="326"/>
        <end position="346"/>
    </location>
</feature>
<keyword evidence="4 15" id="KW-0410">Iron transport</keyword>
<dbReference type="KEGG" id="cmav:ABHF33_05990"/>
<keyword evidence="10 13" id="KW-0342">GTP-binding</keyword>
<reference evidence="17" key="1">
    <citation type="submission" date="2024-05" db="EMBL/GenBank/DDBJ databases">
        <authorList>
            <person name="Yang L."/>
            <person name="Pan L."/>
        </authorList>
    </citation>
    <scope>NUCLEOTIDE SEQUENCE</scope>
    <source>
        <strain evidence="17">FCG-7</strain>
    </source>
</reference>
<feature type="binding site" evidence="13">
    <location>
        <begin position="8"/>
        <end position="15"/>
    </location>
    <ligand>
        <name>GTP</name>
        <dbReference type="ChEBI" id="CHEBI:37565"/>
        <label>1</label>
    </ligand>
</feature>
<dbReference type="GO" id="GO:0005886">
    <property type="term" value="C:plasma membrane"/>
    <property type="evidence" value="ECO:0007669"/>
    <property type="project" value="UniProtKB-SubCell"/>
</dbReference>
<dbReference type="InterPro" id="IPR050860">
    <property type="entry name" value="FeoB_GTPase"/>
</dbReference>
<accession>A0AAU7FE82</accession>
<evidence type="ECO:0000256" key="3">
    <source>
        <dbReference type="ARBA" id="ARBA00022475"/>
    </source>
</evidence>
<dbReference type="InterPro" id="IPR030389">
    <property type="entry name" value="G_FEOB_dom"/>
</dbReference>
<keyword evidence="8 15" id="KW-0408">Iron</keyword>
<dbReference type="CDD" id="cd01879">
    <property type="entry name" value="FeoB"/>
    <property type="match status" value="1"/>
</dbReference>
<evidence type="ECO:0000259" key="16">
    <source>
        <dbReference type="PROSITE" id="PS51711"/>
    </source>
</evidence>
<keyword evidence="11 15" id="KW-0472">Membrane</keyword>
<feature type="binding site" evidence="13">
    <location>
        <begin position="114"/>
        <end position="117"/>
    </location>
    <ligand>
        <name>GTP</name>
        <dbReference type="ChEBI" id="CHEBI:37565"/>
        <label>1</label>
    </ligand>
</feature>
<keyword evidence="6 13" id="KW-0547">Nucleotide-binding</keyword>
<evidence type="ECO:0000256" key="11">
    <source>
        <dbReference type="ARBA" id="ARBA00023136"/>
    </source>
</evidence>
<evidence type="ECO:0000256" key="8">
    <source>
        <dbReference type="ARBA" id="ARBA00023004"/>
    </source>
</evidence>
<dbReference type="Pfam" id="PF02421">
    <property type="entry name" value="FeoB_N"/>
    <property type="match status" value="1"/>
</dbReference>
<name>A0AAU7FE82_9NEIS</name>
<dbReference type="InterPro" id="IPR006073">
    <property type="entry name" value="GTP-bd"/>
</dbReference>
<comment type="function">
    <text evidence="15">Probable transporter of a GTP-driven Fe(2+) uptake system.</text>
</comment>
<evidence type="ECO:0000256" key="1">
    <source>
        <dbReference type="ARBA" id="ARBA00004651"/>
    </source>
</evidence>
<dbReference type="Pfam" id="PF07670">
    <property type="entry name" value="Gate"/>
    <property type="match status" value="2"/>
</dbReference>
<dbReference type="Gene3D" id="3.40.50.300">
    <property type="entry name" value="P-loop containing nucleotide triphosphate hydrolases"/>
    <property type="match status" value="1"/>
</dbReference>
<feature type="transmembrane region" description="Helical" evidence="15">
    <location>
        <begin position="533"/>
        <end position="553"/>
    </location>
</feature>
<dbReference type="Pfam" id="PF07664">
    <property type="entry name" value="FeoB_C"/>
    <property type="match status" value="1"/>
</dbReference>
<dbReference type="NCBIfam" id="TIGR00437">
    <property type="entry name" value="feoB"/>
    <property type="match status" value="1"/>
</dbReference>
<dbReference type="GO" id="GO:0046872">
    <property type="term" value="F:metal ion binding"/>
    <property type="evidence" value="ECO:0007669"/>
    <property type="project" value="UniProtKB-KW"/>
</dbReference>
<feature type="transmembrane region" description="Helical" evidence="15">
    <location>
        <begin position="283"/>
        <end position="306"/>
    </location>
</feature>
<feature type="binding site" evidence="14">
    <location>
        <position position="23"/>
    </location>
    <ligand>
        <name>Mg(2+)</name>
        <dbReference type="ChEBI" id="CHEBI:18420"/>
        <label>2</label>
    </ligand>
</feature>
<keyword evidence="3" id="KW-1003">Cell membrane</keyword>
<evidence type="ECO:0000256" key="13">
    <source>
        <dbReference type="PIRSR" id="PIRSR603373-1"/>
    </source>
</evidence>
<dbReference type="EMBL" id="CP157355">
    <property type="protein sequence ID" value="XBM01818.1"/>
    <property type="molecule type" value="Genomic_DNA"/>
</dbReference>
<evidence type="ECO:0000256" key="15">
    <source>
        <dbReference type="RuleBase" id="RU362098"/>
    </source>
</evidence>
<keyword evidence="14" id="KW-0479">Metal-binding</keyword>
<evidence type="ECO:0000256" key="5">
    <source>
        <dbReference type="ARBA" id="ARBA00022692"/>
    </source>
</evidence>
<dbReference type="GO" id="GO:0015093">
    <property type="term" value="F:ferrous iron transmembrane transporter activity"/>
    <property type="evidence" value="ECO:0007669"/>
    <property type="project" value="UniProtKB-UniRule"/>
</dbReference>
<feature type="transmembrane region" description="Helical" evidence="15">
    <location>
        <begin position="560"/>
        <end position="582"/>
    </location>
</feature>
<evidence type="ECO:0000256" key="2">
    <source>
        <dbReference type="ARBA" id="ARBA00022448"/>
    </source>
</evidence>
<comment type="similarity">
    <text evidence="15">Belongs to the TRAFAC class TrmE-Era-EngA-EngB-Septin-like GTPase superfamily. FeoB GTPase (TC 9.A.8) family.</text>
</comment>
<evidence type="ECO:0000256" key="7">
    <source>
        <dbReference type="ARBA" id="ARBA00022989"/>
    </source>
</evidence>
<dbReference type="PANTHER" id="PTHR43185">
    <property type="entry name" value="FERROUS IRON TRANSPORT PROTEIN B"/>
    <property type="match status" value="1"/>
</dbReference>
<feature type="transmembrane region" description="Helical" evidence="15">
    <location>
        <begin position="353"/>
        <end position="374"/>
    </location>
</feature>
<keyword evidence="14" id="KW-0460">Magnesium</keyword>
<evidence type="ECO:0000256" key="12">
    <source>
        <dbReference type="NCBIfam" id="TIGR00437"/>
    </source>
</evidence>
<evidence type="ECO:0000256" key="10">
    <source>
        <dbReference type="ARBA" id="ARBA00023134"/>
    </source>
</evidence>
<keyword evidence="2 15" id="KW-0813">Transport</keyword>
<feature type="domain" description="FeoB-type G" evidence="16">
    <location>
        <begin position="1"/>
        <end position="163"/>
    </location>
</feature>
<dbReference type="PROSITE" id="PS51711">
    <property type="entry name" value="G_FEOB"/>
    <property type="match status" value="1"/>
</dbReference>
<protein>
    <recommendedName>
        <fullName evidence="12 15">Ferrous iron transport protein B</fullName>
    </recommendedName>
</protein>
<dbReference type="SUPFAM" id="SSF52540">
    <property type="entry name" value="P-loop containing nucleoside triphosphate hydrolases"/>
    <property type="match status" value="1"/>
</dbReference>